<dbReference type="Gene3D" id="3.40.190.10">
    <property type="entry name" value="Periplasmic binding protein-like II"/>
    <property type="match status" value="1"/>
</dbReference>
<evidence type="ECO:0000313" key="5">
    <source>
        <dbReference type="EMBL" id="TXG89418.1"/>
    </source>
</evidence>
<comment type="caution">
    <text evidence="5">The sequence shown here is derived from an EMBL/GenBank/DDBJ whole genome shotgun (WGS) entry which is preliminary data.</text>
</comment>
<dbReference type="InterPro" id="IPR039424">
    <property type="entry name" value="SBP_5"/>
</dbReference>
<dbReference type="EMBL" id="QRCM01000001">
    <property type="protein sequence ID" value="TXG89418.1"/>
    <property type="molecule type" value="Genomic_DNA"/>
</dbReference>
<evidence type="ECO:0000313" key="6">
    <source>
        <dbReference type="Proteomes" id="UP000471120"/>
    </source>
</evidence>
<dbReference type="CDD" id="cd08518">
    <property type="entry name" value="PBP2_NikA_DppA_OppA_like_19"/>
    <property type="match status" value="1"/>
</dbReference>
<dbReference type="PANTHER" id="PTHR30290">
    <property type="entry name" value="PERIPLASMIC BINDING COMPONENT OF ABC TRANSPORTER"/>
    <property type="match status" value="1"/>
</dbReference>
<protein>
    <submittedName>
        <fullName evidence="5">ABC transporter substrate-binding protein</fullName>
    </submittedName>
</protein>
<dbReference type="InterPro" id="IPR000914">
    <property type="entry name" value="SBP_5_dom"/>
</dbReference>
<dbReference type="GO" id="GO:1904680">
    <property type="term" value="F:peptide transmembrane transporter activity"/>
    <property type="evidence" value="ECO:0007669"/>
    <property type="project" value="TreeGrafter"/>
</dbReference>
<organism evidence="5 6">
    <name type="scientific">Rhodococcus rhodnii</name>
    <dbReference type="NCBI Taxonomy" id="38312"/>
    <lineage>
        <taxon>Bacteria</taxon>
        <taxon>Bacillati</taxon>
        <taxon>Actinomycetota</taxon>
        <taxon>Actinomycetes</taxon>
        <taxon>Mycobacteriales</taxon>
        <taxon>Nocardiaceae</taxon>
        <taxon>Rhodococcus</taxon>
    </lineage>
</organism>
<feature type="domain" description="Solute-binding protein family 5" evidence="4">
    <location>
        <begin position="67"/>
        <end position="427"/>
    </location>
</feature>
<dbReference type="GO" id="GO:0015833">
    <property type="term" value="P:peptide transport"/>
    <property type="evidence" value="ECO:0007669"/>
    <property type="project" value="TreeGrafter"/>
</dbReference>
<evidence type="ECO:0000256" key="1">
    <source>
        <dbReference type="ARBA" id="ARBA00005695"/>
    </source>
</evidence>
<dbReference type="GO" id="GO:0043190">
    <property type="term" value="C:ATP-binding cassette (ABC) transporter complex"/>
    <property type="evidence" value="ECO:0007669"/>
    <property type="project" value="InterPro"/>
</dbReference>
<accession>A0A6P2CES7</accession>
<dbReference type="SUPFAM" id="SSF53850">
    <property type="entry name" value="Periplasmic binding protein-like II"/>
    <property type="match status" value="1"/>
</dbReference>
<reference evidence="5 6" key="1">
    <citation type="submission" date="2018-07" db="EMBL/GenBank/DDBJ databases">
        <title>Genome sequence of Rhodococcus rhodnii ATCC 35071 from Rhodnius prolixus.</title>
        <authorList>
            <person name="Patel V."/>
            <person name="Vogel K.J."/>
        </authorList>
    </citation>
    <scope>NUCLEOTIDE SEQUENCE [LARGE SCALE GENOMIC DNA]</scope>
    <source>
        <strain evidence="5 6">ATCC 35071</strain>
    </source>
</reference>
<dbReference type="Gene3D" id="3.90.76.10">
    <property type="entry name" value="Dipeptide-binding Protein, Domain 1"/>
    <property type="match status" value="1"/>
</dbReference>
<comment type="similarity">
    <text evidence="1">Belongs to the bacterial solute-binding protein 5 family.</text>
</comment>
<dbReference type="PANTHER" id="PTHR30290:SF9">
    <property type="entry name" value="OLIGOPEPTIDE-BINDING PROTEIN APPA"/>
    <property type="match status" value="1"/>
</dbReference>
<dbReference type="Gene3D" id="3.10.105.10">
    <property type="entry name" value="Dipeptide-binding Protein, Domain 3"/>
    <property type="match status" value="1"/>
</dbReference>
<dbReference type="Proteomes" id="UP000471120">
    <property type="component" value="Unassembled WGS sequence"/>
</dbReference>
<keyword evidence="2" id="KW-0813">Transport</keyword>
<dbReference type="PIRSF" id="PIRSF002741">
    <property type="entry name" value="MppA"/>
    <property type="match status" value="1"/>
</dbReference>
<proteinExistence type="inferred from homology"/>
<dbReference type="GO" id="GO:0042597">
    <property type="term" value="C:periplasmic space"/>
    <property type="evidence" value="ECO:0007669"/>
    <property type="project" value="UniProtKB-ARBA"/>
</dbReference>
<evidence type="ECO:0000259" key="4">
    <source>
        <dbReference type="Pfam" id="PF00496"/>
    </source>
</evidence>
<dbReference type="InterPro" id="IPR030678">
    <property type="entry name" value="Peptide/Ni-bd"/>
</dbReference>
<evidence type="ECO:0000256" key="2">
    <source>
        <dbReference type="ARBA" id="ARBA00022448"/>
    </source>
</evidence>
<gene>
    <name evidence="5" type="ORF">DW322_03165</name>
</gene>
<sequence>MLLLAGGLAVAGCAAPDDGGSASTSIVLADGYELGGYNPVAGHGEAGNSRIYDGLLRLASAGEAMPEFEPALAAEPPVADPSGQVWTVRLRDGVSFTDGTPFGADDVVATYEAILDPASASPLASSFEMLESVAAPSADTVEFRLKYPYAAWPTKMLLGIAPSERLAPGPAEASALNTEPVGTGPYRLTSLRADQAVFEANRDYWDGAPGVETLTVVHVPDDNARAQRVAAGEVDGANLPPLLADTFSGRGGLEVDANTSADWRGISLAPDGPVTSDPAVRTALNLAVDRDAMVDGILAGYGRAASTPIPDVYGDAYDPSAVFAHDPQRAQQILDDAGWRAGADGMRERDGIPARFTVMYFPEDTLRRDLAQAFASDAHEIGIRVDLDAADRSVLPQRLPRDAAMLGGGDLPYDPDTQAYATLHSSYNAPGVGGAYDNASGYVNPEVDAALDAGRRSLDPAERDAAYREVQRAYVTDPGYVMLVFLDHTYVRTASDWAGIEPILEPHSHGVDWGPWWNLREWRRP</sequence>
<evidence type="ECO:0000256" key="3">
    <source>
        <dbReference type="ARBA" id="ARBA00022729"/>
    </source>
</evidence>
<dbReference type="AlphaFoldDB" id="A0A6P2CES7"/>
<name>A0A6P2CES7_9NOCA</name>
<dbReference type="Pfam" id="PF00496">
    <property type="entry name" value="SBP_bac_5"/>
    <property type="match status" value="1"/>
</dbReference>
<keyword evidence="3" id="KW-0732">Signal</keyword>